<gene>
    <name evidence="1" type="ordered locus">Rleg_6976</name>
</gene>
<reference evidence="1 2" key="1">
    <citation type="journal article" date="2010" name="Stand. Genomic Sci.">
        <title>Complete genome sequence of Rhizobium leguminosarum bv. trifolii strain WSM1325, an effective microsymbiont of annual Mediterranean clovers.</title>
        <authorList>
            <person name="Reeve W."/>
            <person name="O'Hara G."/>
            <person name="Chain P."/>
            <person name="Ardley J."/>
            <person name="Brau L."/>
            <person name="Nandesena K."/>
            <person name="Tiwari R."/>
            <person name="Copeland A."/>
            <person name="Nolan M."/>
            <person name="Han C."/>
            <person name="Brettin T."/>
            <person name="Land M."/>
            <person name="Ovchinikova G."/>
            <person name="Ivanova N."/>
            <person name="Mavromatis K."/>
            <person name="Markowitz V."/>
            <person name="Kyrpides N."/>
            <person name="Melino V."/>
            <person name="Denton M."/>
            <person name="Yates R."/>
            <person name="Howieson J."/>
        </authorList>
    </citation>
    <scope>NUCLEOTIDE SEQUENCE [LARGE SCALE GENOMIC DNA]</scope>
    <source>
        <strain evidence="1 2">WSM1325</strain>
        <plasmid evidence="2">Plasmid pR132502</plasmid>
    </source>
</reference>
<evidence type="ECO:0000313" key="2">
    <source>
        <dbReference type="Proteomes" id="UP000002256"/>
    </source>
</evidence>
<dbReference type="Pfam" id="PF14384">
    <property type="entry name" value="BrnA_antitoxin"/>
    <property type="match status" value="1"/>
</dbReference>
<keyword evidence="1" id="KW-0614">Plasmid</keyword>
<organism evidence="1 2">
    <name type="scientific">Rhizobium leguminosarum bv. trifolii (strain WSM1325)</name>
    <dbReference type="NCBI Taxonomy" id="395491"/>
    <lineage>
        <taxon>Bacteria</taxon>
        <taxon>Pseudomonadati</taxon>
        <taxon>Pseudomonadota</taxon>
        <taxon>Alphaproteobacteria</taxon>
        <taxon>Hyphomicrobiales</taxon>
        <taxon>Rhizobiaceae</taxon>
        <taxon>Rhizobium/Agrobacterium group</taxon>
        <taxon>Rhizobium</taxon>
    </lineage>
</organism>
<evidence type="ECO:0008006" key="3">
    <source>
        <dbReference type="Google" id="ProtNLM"/>
    </source>
</evidence>
<protein>
    <recommendedName>
        <fullName evidence="3">BrnA antitoxin family protein</fullName>
    </recommendedName>
</protein>
<dbReference type="OrthoDB" id="361944at2"/>
<name>C6B7E3_RHILS</name>
<dbReference type="AlphaFoldDB" id="C6B7E3"/>
<sequence>MTRIADSVLKISDAEEAKIQRQIASDPDAPEATDEQLAKAKPFAEALPELAESIRKNLGGRPKSNNPKVAVSIRLDPEVVDAFKAKGEGWQSRINETLRKAVGL</sequence>
<dbReference type="InterPro" id="IPR025528">
    <property type="entry name" value="BrnA_antitoxin"/>
</dbReference>
<dbReference type="Proteomes" id="UP000002256">
    <property type="component" value="Plasmid pR132502"/>
</dbReference>
<geneLocation type="plasmid" evidence="1 2">
    <name>pR132502</name>
</geneLocation>
<evidence type="ECO:0000313" key="1">
    <source>
        <dbReference type="EMBL" id="ACS60001.1"/>
    </source>
</evidence>
<dbReference type="KEGG" id="rlg:Rleg_6976"/>
<proteinExistence type="predicted"/>
<dbReference type="HOGENOM" id="CLU_140900_0_2_5"/>
<accession>C6B7E3</accession>
<dbReference type="EMBL" id="CP001624">
    <property type="protein sequence ID" value="ACS60001.1"/>
    <property type="molecule type" value="Genomic_DNA"/>
</dbReference>